<protein>
    <submittedName>
        <fullName evidence="2">Uncharacterized protein</fullName>
    </submittedName>
</protein>
<dbReference type="EnsemblPlants" id="OPUNC11G04610.1">
    <property type="protein sequence ID" value="OPUNC11G04610.1"/>
    <property type="gene ID" value="OPUNC11G04610"/>
</dbReference>
<proteinExistence type="predicted"/>
<sequence length="106" mass="11099">MRGRGKGGESSLGRRTTPPLLVGSGTEEGEVPPLLLSAPELPPPLDLEGGEGRCHLRRCWRLSSPSTGSGREGEEGEGRHCSTSSKMPSPLLLLGATAAPTARRSR</sequence>
<reference evidence="2" key="2">
    <citation type="submission" date="2018-05" db="EMBL/GenBank/DDBJ databases">
        <title>OpunRS2 (Oryza punctata Reference Sequence Version 2).</title>
        <authorList>
            <person name="Zhang J."/>
            <person name="Kudrna D."/>
            <person name="Lee S."/>
            <person name="Talag J."/>
            <person name="Welchert J."/>
            <person name="Wing R.A."/>
        </authorList>
    </citation>
    <scope>NUCLEOTIDE SEQUENCE [LARGE SCALE GENOMIC DNA]</scope>
</reference>
<keyword evidence="3" id="KW-1185">Reference proteome</keyword>
<evidence type="ECO:0000313" key="2">
    <source>
        <dbReference type="EnsemblPlants" id="OPUNC11G04610.1"/>
    </source>
</evidence>
<dbReference type="HOGENOM" id="CLU_2227528_0_0_1"/>
<evidence type="ECO:0000256" key="1">
    <source>
        <dbReference type="SAM" id="MobiDB-lite"/>
    </source>
</evidence>
<feature type="compositionally biased region" description="Low complexity" evidence="1">
    <location>
        <begin position="90"/>
        <end position="106"/>
    </location>
</feature>
<dbReference type="Proteomes" id="UP000026962">
    <property type="component" value="Chromosome 11"/>
</dbReference>
<dbReference type="Gramene" id="OPUNC11G04610.1">
    <property type="protein sequence ID" value="OPUNC11G04610.1"/>
    <property type="gene ID" value="OPUNC11G04610"/>
</dbReference>
<accession>A0A0E0MD39</accession>
<evidence type="ECO:0000313" key="3">
    <source>
        <dbReference type="Proteomes" id="UP000026962"/>
    </source>
</evidence>
<organism evidence="2">
    <name type="scientific">Oryza punctata</name>
    <name type="common">Red rice</name>
    <dbReference type="NCBI Taxonomy" id="4537"/>
    <lineage>
        <taxon>Eukaryota</taxon>
        <taxon>Viridiplantae</taxon>
        <taxon>Streptophyta</taxon>
        <taxon>Embryophyta</taxon>
        <taxon>Tracheophyta</taxon>
        <taxon>Spermatophyta</taxon>
        <taxon>Magnoliopsida</taxon>
        <taxon>Liliopsida</taxon>
        <taxon>Poales</taxon>
        <taxon>Poaceae</taxon>
        <taxon>BOP clade</taxon>
        <taxon>Oryzoideae</taxon>
        <taxon>Oryzeae</taxon>
        <taxon>Oryzinae</taxon>
        <taxon>Oryza</taxon>
    </lineage>
</organism>
<feature type="compositionally biased region" description="Basic and acidic residues" evidence="1">
    <location>
        <begin position="71"/>
        <end position="80"/>
    </location>
</feature>
<dbReference type="AlphaFoldDB" id="A0A0E0MD39"/>
<reference evidence="2" key="1">
    <citation type="submission" date="2015-04" db="UniProtKB">
        <authorList>
            <consortium name="EnsemblPlants"/>
        </authorList>
    </citation>
    <scope>IDENTIFICATION</scope>
</reference>
<name>A0A0E0MD39_ORYPU</name>
<feature type="region of interest" description="Disordered" evidence="1">
    <location>
        <begin position="1"/>
        <end position="106"/>
    </location>
</feature>